<reference evidence="1 2" key="1">
    <citation type="submission" date="2020-08" db="EMBL/GenBank/DDBJ databases">
        <title>Genomic Encyclopedia of Type Strains, Phase IV (KMG-V): Genome sequencing to study the core and pangenomes of soil and plant-associated prokaryotes.</title>
        <authorList>
            <person name="Whitman W."/>
        </authorList>
    </citation>
    <scope>NUCLEOTIDE SEQUENCE [LARGE SCALE GENOMIC DNA]</scope>
    <source>
        <strain evidence="1 2">SEMIA 4074</strain>
    </source>
</reference>
<name>A0A7W6VSB4_9HYPH</name>
<dbReference type="Proteomes" id="UP000524492">
    <property type="component" value="Unassembled WGS sequence"/>
</dbReference>
<proteinExistence type="predicted"/>
<protein>
    <submittedName>
        <fullName evidence="1">Uncharacterized protein</fullName>
    </submittedName>
</protein>
<dbReference type="RefSeq" id="WP_183706142.1">
    <property type="nucleotide sequence ID" value="NZ_JACIFV010000029.1"/>
</dbReference>
<organism evidence="1 2">
    <name type="scientific">Rhizobium aethiopicum</name>
    <dbReference type="NCBI Taxonomy" id="1138170"/>
    <lineage>
        <taxon>Bacteria</taxon>
        <taxon>Pseudomonadati</taxon>
        <taxon>Pseudomonadota</taxon>
        <taxon>Alphaproteobacteria</taxon>
        <taxon>Hyphomicrobiales</taxon>
        <taxon>Rhizobiaceae</taxon>
        <taxon>Rhizobium/Agrobacterium group</taxon>
        <taxon>Rhizobium</taxon>
    </lineage>
</organism>
<comment type="caution">
    <text evidence="1">The sequence shown here is derived from an EMBL/GenBank/DDBJ whole genome shotgun (WGS) entry which is preliminary data.</text>
</comment>
<dbReference type="AlphaFoldDB" id="A0A7W6VSB4"/>
<sequence length="253" mass="28614">MTILKRLLKRPLTSADLHRLTRQNMMKPPLPKGMYEAAAGLVGKSGLSLWDYWRKTFSMQLDEIAAQKTWQGQRARLLELFLAEQGWCDIWASAKDVEAPVWGHLVSEVEPFAAIPKEHWNGLLSQRYIIALLSVACLEELAAKIHAFNSAKKLELRLHSEYYREILGLDLKTNTMVHQMVGYDDEGAFELAGLKDDIINPLIADQYKLLDLVAEQIANSQIDIVSVKEKIDAFDVRKRELVGVFLANAPKSA</sequence>
<evidence type="ECO:0000313" key="1">
    <source>
        <dbReference type="EMBL" id="MBB4195359.1"/>
    </source>
</evidence>
<accession>A0A7W6VSB4</accession>
<gene>
    <name evidence="1" type="ORF">GGD53_005550</name>
</gene>
<evidence type="ECO:0000313" key="2">
    <source>
        <dbReference type="Proteomes" id="UP000524492"/>
    </source>
</evidence>
<dbReference type="EMBL" id="JACIFV010000029">
    <property type="protein sequence ID" value="MBB4195359.1"/>
    <property type="molecule type" value="Genomic_DNA"/>
</dbReference>
<keyword evidence="2" id="KW-1185">Reference proteome</keyword>